<organism evidence="1 2">
    <name type="scientific">Camellia lanceoleosa</name>
    <dbReference type="NCBI Taxonomy" id="1840588"/>
    <lineage>
        <taxon>Eukaryota</taxon>
        <taxon>Viridiplantae</taxon>
        <taxon>Streptophyta</taxon>
        <taxon>Embryophyta</taxon>
        <taxon>Tracheophyta</taxon>
        <taxon>Spermatophyta</taxon>
        <taxon>Magnoliopsida</taxon>
        <taxon>eudicotyledons</taxon>
        <taxon>Gunneridae</taxon>
        <taxon>Pentapetalae</taxon>
        <taxon>asterids</taxon>
        <taxon>Ericales</taxon>
        <taxon>Theaceae</taxon>
        <taxon>Camellia</taxon>
    </lineage>
</organism>
<dbReference type="Proteomes" id="UP001060215">
    <property type="component" value="Chromosome 2"/>
</dbReference>
<gene>
    <name evidence="1" type="ORF">LOK49_LG04G02812</name>
</gene>
<keyword evidence="2" id="KW-1185">Reference proteome</keyword>
<protein>
    <submittedName>
        <fullName evidence="1">Uncharacterized protein</fullName>
    </submittedName>
</protein>
<comment type="caution">
    <text evidence="1">The sequence shown here is derived from an EMBL/GenBank/DDBJ whole genome shotgun (WGS) entry which is preliminary data.</text>
</comment>
<dbReference type="EMBL" id="CM045759">
    <property type="protein sequence ID" value="KAI8019883.1"/>
    <property type="molecule type" value="Genomic_DNA"/>
</dbReference>
<evidence type="ECO:0000313" key="2">
    <source>
        <dbReference type="Proteomes" id="UP001060215"/>
    </source>
</evidence>
<name>A0ACC0I3R2_9ERIC</name>
<sequence>MASPLSVLPSNLIIPIPQTTTSTFLLIPLPLQAHALRDPSVTVEEVTPSVYSFGALYPFEEKTVQLFEKNTYSVVNIFDVTLSPQLNVTGVVEVPEGNGSGVVWDGQGHTL</sequence>
<proteinExistence type="predicted"/>
<accession>A0ACC0I3R2</accession>
<reference evidence="1 2" key="1">
    <citation type="journal article" date="2022" name="Plant J.">
        <title>Chromosome-level genome of Camellia lanceoleosa provides a valuable resource for understanding genome evolution and self-incompatibility.</title>
        <authorList>
            <person name="Gong W."/>
            <person name="Xiao S."/>
            <person name="Wang L."/>
            <person name="Liao Z."/>
            <person name="Chang Y."/>
            <person name="Mo W."/>
            <person name="Hu G."/>
            <person name="Li W."/>
            <person name="Zhao G."/>
            <person name="Zhu H."/>
            <person name="Hu X."/>
            <person name="Ji K."/>
            <person name="Xiang X."/>
            <person name="Song Q."/>
            <person name="Yuan D."/>
            <person name="Jin S."/>
            <person name="Zhang L."/>
        </authorList>
    </citation>
    <scope>NUCLEOTIDE SEQUENCE [LARGE SCALE GENOMIC DNA]</scope>
    <source>
        <strain evidence="1">SQ_2022a</strain>
    </source>
</reference>
<evidence type="ECO:0000313" key="1">
    <source>
        <dbReference type="EMBL" id="KAI8019883.1"/>
    </source>
</evidence>